<evidence type="ECO:0000313" key="4">
    <source>
        <dbReference type="EMBL" id="MBX7490913.1"/>
    </source>
</evidence>
<proteinExistence type="predicted"/>
<protein>
    <submittedName>
        <fullName evidence="4">Metallothionein</fullName>
    </submittedName>
</protein>
<keyword evidence="2" id="KW-0480">Metal-thiolate cluster</keyword>
<name>A0ABS7JNF9_9HELI</name>
<keyword evidence="5" id="KW-1185">Reference proteome</keyword>
<comment type="caution">
    <text evidence="4">The sequence shown here is derived from an EMBL/GenBank/DDBJ whole genome shotgun (WGS) entry which is preliminary data.</text>
</comment>
<evidence type="ECO:0000256" key="2">
    <source>
        <dbReference type="ARBA" id="ARBA00022851"/>
    </source>
</evidence>
<evidence type="ECO:0000313" key="5">
    <source>
        <dbReference type="Proteomes" id="UP000700059"/>
    </source>
</evidence>
<keyword evidence="1" id="KW-0479">Metal-binding</keyword>
<evidence type="ECO:0000256" key="1">
    <source>
        <dbReference type="ARBA" id="ARBA00022723"/>
    </source>
</evidence>
<evidence type="ECO:0000256" key="3">
    <source>
        <dbReference type="SAM" id="Phobius"/>
    </source>
</evidence>
<gene>
    <name evidence="4" type="ORF">K4G57_05480</name>
</gene>
<sequence length="68" mass="7924">MLKWILFALCIVGIYFFFFKKPKTIHEKKEHKKDSIMLECATCGTYVSSDEAIIQDGKYYCSKECAQC</sequence>
<dbReference type="InterPro" id="IPR049708">
    <property type="entry name" value="PP0621-like"/>
</dbReference>
<reference evidence="4 5" key="1">
    <citation type="submission" date="2021-08" db="EMBL/GenBank/DDBJ databases">
        <title>Helicobacter spp. isolated from feces of Anatolian Ground Squirrel (Spermophilus xanthoprymnus) in Turkey.</title>
        <authorList>
            <person name="Aydin F."/>
            <person name="Abay S."/>
            <person name="Kayman T."/>
            <person name="Karakaya E."/>
            <person name="Saticioglu I.B."/>
        </authorList>
    </citation>
    <scope>NUCLEOTIDE SEQUENCE [LARGE SCALE GENOMIC DNA]</scope>
    <source>
        <strain evidence="4 5">Faydin-H70</strain>
    </source>
</reference>
<dbReference type="NCBIfam" id="NF041023">
    <property type="entry name" value="PP0621_fam"/>
    <property type="match status" value="1"/>
</dbReference>
<dbReference type="InterPro" id="IPR017854">
    <property type="entry name" value="Metalthion_dom_sf"/>
</dbReference>
<organism evidence="4 5">
    <name type="scientific">Helicobacter turcicus</name>
    <dbReference type="NCBI Taxonomy" id="2867412"/>
    <lineage>
        <taxon>Bacteria</taxon>
        <taxon>Pseudomonadati</taxon>
        <taxon>Campylobacterota</taxon>
        <taxon>Epsilonproteobacteria</taxon>
        <taxon>Campylobacterales</taxon>
        <taxon>Helicobacteraceae</taxon>
        <taxon>Helicobacter</taxon>
    </lineage>
</organism>
<keyword evidence="3" id="KW-1133">Transmembrane helix</keyword>
<dbReference type="RefSeq" id="WP_221532171.1">
    <property type="nucleotide sequence ID" value="NZ_JAIGYP010000006.1"/>
</dbReference>
<accession>A0ABS7JNF9</accession>
<keyword evidence="3" id="KW-0812">Transmembrane</keyword>
<feature type="transmembrane region" description="Helical" evidence="3">
    <location>
        <begin position="6"/>
        <end position="22"/>
    </location>
</feature>
<keyword evidence="3" id="KW-0472">Membrane</keyword>
<dbReference type="SUPFAM" id="SSF57868">
    <property type="entry name" value="Metallothionein"/>
    <property type="match status" value="1"/>
</dbReference>
<dbReference type="EMBL" id="JAIGYQ010000006">
    <property type="protein sequence ID" value="MBX7490913.1"/>
    <property type="molecule type" value="Genomic_DNA"/>
</dbReference>
<dbReference type="Gene3D" id="2.30.170.10">
    <property type="match status" value="1"/>
</dbReference>
<dbReference type="Proteomes" id="UP000700059">
    <property type="component" value="Unassembled WGS sequence"/>
</dbReference>